<gene>
    <name evidence="1" type="ORF">PHLCEN_2v7504</name>
</gene>
<evidence type="ECO:0000313" key="1">
    <source>
        <dbReference type="EMBL" id="PSR78172.1"/>
    </source>
</evidence>
<reference evidence="1 2" key="1">
    <citation type="submission" date="2018-02" db="EMBL/GenBank/DDBJ databases">
        <title>Genome sequence of the basidiomycete white-rot fungus Phlebia centrifuga.</title>
        <authorList>
            <person name="Granchi Z."/>
            <person name="Peng M."/>
            <person name="de Vries R.P."/>
            <person name="Hilden K."/>
            <person name="Makela M.R."/>
            <person name="Grigoriev I."/>
            <person name="Riley R."/>
        </authorList>
    </citation>
    <scope>NUCLEOTIDE SEQUENCE [LARGE SCALE GENOMIC DNA]</scope>
    <source>
        <strain evidence="1 2">FBCC195</strain>
    </source>
</reference>
<dbReference type="AlphaFoldDB" id="A0A2R6NWA1"/>
<organism evidence="1 2">
    <name type="scientific">Hermanssonia centrifuga</name>
    <dbReference type="NCBI Taxonomy" id="98765"/>
    <lineage>
        <taxon>Eukaryota</taxon>
        <taxon>Fungi</taxon>
        <taxon>Dikarya</taxon>
        <taxon>Basidiomycota</taxon>
        <taxon>Agaricomycotina</taxon>
        <taxon>Agaricomycetes</taxon>
        <taxon>Polyporales</taxon>
        <taxon>Meruliaceae</taxon>
        <taxon>Hermanssonia</taxon>
    </lineage>
</organism>
<name>A0A2R6NWA1_9APHY</name>
<keyword evidence="2" id="KW-1185">Reference proteome</keyword>
<protein>
    <submittedName>
        <fullName evidence="1">Uncharacterized protein</fullName>
    </submittedName>
</protein>
<dbReference type="EMBL" id="MLYV02000755">
    <property type="protein sequence ID" value="PSR78172.1"/>
    <property type="molecule type" value="Genomic_DNA"/>
</dbReference>
<comment type="caution">
    <text evidence="1">The sequence shown here is derived from an EMBL/GenBank/DDBJ whole genome shotgun (WGS) entry which is preliminary data.</text>
</comment>
<accession>A0A2R6NWA1</accession>
<sequence>MSQVRRIHWKREQFLNRGVICDVTKVTLKSPSCPSNFGPLKRSLYAAKANERPRRESQAGLALSAVALQAPETSASKEPTSEPFVHGFMSSLTRPLPQYTDVLTKLGIRDEEDFKALCAASGMTDRLWPELTKAGISWLDRGIIESGLRTWLPSLMPTGN</sequence>
<proteinExistence type="predicted"/>
<evidence type="ECO:0000313" key="2">
    <source>
        <dbReference type="Proteomes" id="UP000186601"/>
    </source>
</evidence>
<dbReference type="Proteomes" id="UP000186601">
    <property type="component" value="Unassembled WGS sequence"/>
</dbReference>